<dbReference type="InterPro" id="IPR001849">
    <property type="entry name" value="PH_domain"/>
</dbReference>
<evidence type="ECO:0000259" key="1">
    <source>
        <dbReference type="PROSITE" id="PS50003"/>
    </source>
</evidence>
<keyword evidence="3" id="KW-1185">Reference proteome</keyword>
<evidence type="ECO:0000313" key="3">
    <source>
        <dbReference type="Proteomes" id="UP000654370"/>
    </source>
</evidence>
<dbReference type="PROSITE" id="PS50003">
    <property type="entry name" value="PH_DOMAIN"/>
    <property type="match status" value="1"/>
</dbReference>
<comment type="caution">
    <text evidence="2">The sequence shown here is derived from an EMBL/GenBank/DDBJ whole genome shotgun (WGS) entry which is preliminary data.</text>
</comment>
<dbReference type="Gene3D" id="2.30.29.30">
    <property type="entry name" value="Pleckstrin-homology domain (PH domain)/Phosphotyrosine-binding domain (PTB)"/>
    <property type="match status" value="1"/>
</dbReference>
<dbReference type="SMART" id="SM00233">
    <property type="entry name" value="PH"/>
    <property type="match status" value="1"/>
</dbReference>
<proteinExistence type="predicted"/>
<evidence type="ECO:0000313" key="2">
    <source>
        <dbReference type="EMBL" id="KAG2183808.1"/>
    </source>
</evidence>
<dbReference type="Pfam" id="PF00169">
    <property type="entry name" value="PH"/>
    <property type="match status" value="1"/>
</dbReference>
<gene>
    <name evidence="2" type="ORF">INT43_006819</name>
</gene>
<organism evidence="2 3">
    <name type="scientific">Mortierella isabellina</name>
    <name type="common">Filamentous fungus</name>
    <name type="synonym">Umbelopsis isabellina</name>
    <dbReference type="NCBI Taxonomy" id="91625"/>
    <lineage>
        <taxon>Eukaryota</taxon>
        <taxon>Fungi</taxon>
        <taxon>Fungi incertae sedis</taxon>
        <taxon>Mucoromycota</taxon>
        <taxon>Mucoromycotina</taxon>
        <taxon>Umbelopsidomycetes</taxon>
        <taxon>Umbelopsidales</taxon>
        <taxon>Umbelopsidaceae</taxon>
        <taxon>Umbelopsis</taxon>
    </lineage>
</organism>
<accession>A0A8H7Q1V2</accession>
<dbReference type="SUPFAM" id="SSF50729">
    <property type="entry name" value="PH domain-like"/>
    <property type="match status" value="1"/>
</dbReference>
<dbReference type="AlphaFoldDB" id="A0A8H7Q1V2"/>
<feature type="domain" description="PH" evidence="1">
    <location>
        <begin position="8"/>
        <end position="116"/>
    </location>
</feature>
<name>A0A8H7Q1V2_MORIS</name>
<dbReference type="EMBL" id="JAEPQZ010000003">
    <property type="protein sequence ID" value="KAG2183808.1"/>
    <property type="molecule type" value="Genomic_DNA"/>
</dbReference>
<sequence length="237" mass="26804">MVFAEPFHQPRAGWLSKMRQHAFGRLGWSYRFVVLLGSELRYYKNEYAETPSRIMNLKSIKGVSMCPTSTSPFAFRLDPIEELRSSSRNTVKPLVLRAETEHEMLSWIEAITSRLPHQGTEEQACYFNTMNCCFQLVTPPLSPSVGSPRQPCLDTKFSSLSVASIASDSSIASEVSSIHDNDSKISLCARRGIKINPINVYKPNKMSCWIPMEEDVQSDDETCDSPTFALYKERFGL</sequence>
<dbReference type="OrthoDB" id="2344588at2759"/>
<reference evidence="2" key="1">
    <citation type="submission" date="2020-12" db="EMBL/GenBank/DDBJ databases">
        <title>Metabolic potential, ecology and presence of endohyphal bacteria is reflected in genomic diversity of Mucoromycotina.</title>
        <authorList>
            <person name="Muszewska A."/>
            <person name="Okrasinska A."/>
            <person name="Steczkiewicz K."/>
            <person name="Drgas O."/>
            <person name="Orlowska M."/>
            <person name="Perlinska-Lenart U."/>
            <person name="Aleksandrzak-Piekarczyk T."/>
            <person name="Szatraj K."/>
            <person name="Zielenkiewicz U."/>
            <person name="Pilsyk S."/>
            <person name="Malc E."/>
            <person name="Mieczkowski P."/>
            <person name="Kruszewska J.S."/>
            <person name="Biernat P."/>
            <person name="Pawlowska J."/>
        </authorList>
    </citation>
    <scope>NUCLEOTIDE SEQUENCE</scope>
    <source>
        <strain evidence="2">WA0000067209</strain>
    </source>
</reference>
<dbReference type="InterPro" id="IPR011993">
    <property type="entry name" value="PH-like_dom_sf"/>
</dbReference>
<dbReference type="CDD" id="cd00821">
    <property type="entry name" value="PH"/>
    <property type="match status" value="1"/>
</dbReference>
<protein>
    <recommendedName>
        <fullName evidence="1">PH domain-containing protein</fullName>
    </recommendedName>
</protein>
<dbReference type="Proteomes" id="UP000654370">
    <property type="component" value="Unassembled WGS sequence"/>
</dbReference>